<evidence type="ECO:0000256" key="10">
    <source>
        <dbReference type="SAM" id="Phobius"/>
    </source>
</evidence>
<sequence>MDVTSLMYRSMCCSCFMLVSLFLSSLSILGSVLCSSLCSYLHYQPFDWYLYFQMVHLFRWDMIGTISCLSLLLCLCLYQLTLSTESLSFIRLSQFVFEFLAACAWFYYLCHCSDKLDECQSKLCRALYNSSWYQCHSRRTQRDLIFLMRRLQRSNMLKFNQGYLVLNKDLFVRSAKSGYSFVNFIRAQT</sequence>
<evidence type="ECO:0000256" key="2">
    <source>
        <dbReference type="ARBA" id="ARBA00022475"/>
    </source>
</evidence>
<protein>
    <submittedName>
        <fullName evidence="11">Uncharacterized protein</fullName>
    </submittedName>
</protein>
<keyword evidence="9" id="KW-0807">Transducer</keyword>
<evidence type="ECO:0000256" key="9">
    <source>
        <dbReference type="ARBA" id="ARBA00023224"/>
    </source>
</evidence>
<evidence type="ECO:0000256" key="6">
    <source>
        <dbReference type="ARBA" id="ARBA00022989"/>
    </source>
</evidence>
<dbReference type="PANTHER" id="PTHR21137:SF35">
    <property type="entry name" value="ODORANT RECEPTOR 19A-RELATED"/>
    <property type="match status" value="1"/>
</dbReference>
<evidence type="ECO:0000256" key="4">
    <source>
        <dbReference type="ARBA" id="ARBA00022692"/>
    </source>
</evidence>
<evidence type="ECO:0000313" key="11">
    <source>
        <dbReference type="EMBL" id="CAG6766996.1"/>
    </source>
</evidence>
<reference evidence="11" key="1">
    <citation type="submission" date="2021-05" db="EMBL/GenBank/DDBJ databases">
        <authorList>
            <person name="Alioto T."/>
            <person name="Alioto T."/>
            <person name="Gomez Garrido J."/>
        </authorList>
    </citation>
    <scope>NUCLEOTIDE SEQUENCE</scope>
</reference>
<dbReference type="PANTHER" id="PTHR21137">
    <property type="entry name" value="ODORANT RECEPTOR"/>
    <property type="match status" value="1"/>
</dbReference>
<feature type="transmembrane region" description="Helical" evidence="10">
    <location>
        <begin position="92"/>
        <end position="109"/>
    </location>
</feature>
<dbReference type="EMBL" id="HBUF01572103">
    <property type="protein sequence ID" value="CAG6766996.1"/>
    <property type="molecule type" value="Transcribed_RNA"/>
</dbReference>
<evidence type="ECO:0000256" key="5">
    <source>
        <dbReference type="ARBA" id="ARBA00022725"/>
    </source>
</evidence>
<keyword evidence="6 10" id="KW-1133">Transmembrane helix</keyword>
<keyword evidence="5" id="KW-0552">Olfaction</keyword>
<comment type="subcellular location">
    <subcellularLocation>
        <location evidence="1">Cell membrane</location>
        <topology evidence="1">Multi-pass membrane protein</topology>
    </subcellularLocation>
</comment>
<organism evidence="11">
    <name type="scientific">Cacopsylla melanoneura</name>
    <dbReference type="NCBI Taxonomy" id="428564"/>
    <lineage>
        <taxon>Eukaryota</taxon>
        <taxon>Metazoa</taxon>
        <taxon>Ecdysozoa</taxon>
        <taxon>Arthropoda</taxon>
        <taxon>Hexapoda</taxon>
        <taxon>Insecta</taxon>
        <taxon>Pterygota</taxon>
        <taxon>Neoptera</taxon>
        <taxon>Paraneoptera</taxon>
        <taxon>Hemiptera</taxon>
        <taxon>Sternorrhyncha</taxon>
        <taxon>Psylloidea</taxon>
        <taxon>Psyllidae</taxon>
        <taxon>Psyllinae</taxon>
        <taxon>Cacopsylla</taxon>
    </lineage>
</organism>
<proteinExistence type="predicted"/>
<keyword evidence="3" id="KW-0716">Sensory transduction</keyword>
<dbReference type="AlphaFoldDB" id="A0A8D9AKR2"/>
<evidence type="ECO:0000256" key="7">
    <source>
        <dbReference type="ARBA" id="ARBA00023136"/>
    </source>
</evidence>
<dbReference type="GO" id="GO:0005886">
    <property type="term" value="C:plasma membrane"/>
    <property type="evidence" value="ECO:0007669"/>
    <property type="project" value="UniProtKB-SubCell"/>
</dbReference>
<dbReference type="GO" id="GO:0005549">
    <property type="term" value="F:odorant binding"/>
    <property type="evidence" value="ECO:0007669"/>
    <property type="project" value="InterPro"/>
</dbReference>
<evidence type="ECO:0000256" key="8">
    <source>
        <dbReference type="ARBA" id="ARBA00023170"/>
    </source>
</evidence>
<dbReference type="GO" id="GO:0007165">
    <property type="term" value="P:signal transduction"/>
    <property type="evidence" value="ECO:0007669"/>
    <property type="project" value="UniProtKB-KW"/>
</dbReference>
<evidence type="ECO:0000256" key="1">
    <source>
        <dbReference type="ARBA" id="ARBA00004651"/>
    </source>
</evidence>
<evidence type="ECO:0000256" key="3">
    <source>
        <dbReference type="ARBA" id="ARBA00022606"/>
    </source>
</evidence>
<dbReference type="Pfam" id="PF02949">
    <property type="entry name" value="7tm_6"/>
    <property type="match status" value="1"/>
</dbReference>
<keyword evidence="2" id="KW-1003">Cell membrane</keyword>
<name>A0A8D9AKR2_9HEMI</name>
<keyword evidence="8" id="KW-0675">Receptor</keyword>
<keyword evidence="7 10" id="KW-0472">Membrane</keyword>
<feature type="transmembrane region" description="Helical" evidence="10">
    <location>
        <begin position="58"/>
        <end position="80"/>
    </location>
</feature>
<accession>A0A8D9AKR2</accession>
<dbReference type="GO" id="GO:0004984">
    <property type="term" value="F:olfactory receptor activity"/>
    <property type="evidence" value="ECO:0007669"/>
    <property type="project" value="InterPro"/>
</dbReference>
<dbReference type="InterPro" id="IPR004117">
    <property type="entry name" value="7tm6_olfct_rcpt"/>
</dbReference>
<keyword evidence="4 10" id="KW-0812">Transmembrane</keyword>